<proteinExistence type="predicted"/>
<sequence length="50" mass="6009">MKLKKIIILKIIFTVVLIKVNYKFKTLNKYVKVSTKDNPSQFKVLKIERR</sequence>
<evidence type="ECO:0000313" key="2">
    <source>
        <dbReference type="Proteomes" id="UP001279681"/>
    </source>
</evidence>
<keyword evidence="2" id="KW-1185">Reference proteome</keyword>
<gene>
    <name evidence="1" type="ORF">RFV38_09615</name>
</gene>
<dbReference type="EMBL" id="JAVIKH010000013">
    <property type="protein sequence ID" value="MDX8336745.1"/>
    <property type="molecule type" value="Genomic_DNA"/>
</dbReference>
<protein>
    <submittedName>
        <fullName evidence="1">Uncharacterized protein</fullName>
    </submittedName>
</protein>
<dbReference type="RefSeq" id="WP_320314127.1">
    <property type="nucleotide sequence ID" value="NZ_JAVIKH010000013.1"/>
</dbReference>
<name>A0ABU4WEB5_9FUSO</name>
<dbReference type="Proteomes" id="UP001279681">
    <property type="component" value="Unassembled WGS sequence"/>
</dbReference>
<organism evidence="1 2">
    <name type="scientific">Candidatus Cetobacterium colombiensis</name>
    <dbReference type="NCBI Taxonomy" id="3073100"/>
    <lineage>
        <taxon>Bacteria</taxon>
        <taxon>Fusobacteriati</taxon>
        <taxon>Fusobacteriota</taxon>
        <taxon>Fusobacteriia</taxon>
        <taxon>Fusobacteriales</taxon>
        <taxon>Fusobacteriaceae</taxon>
        <taxon>Cetobacterium</taxon>
    </lineage>
</organism>
<comment type="caution">
    <text evidence="1">The sequence shown here is derived from an EMBL/GenBank/DDBJ whole genome shotgun (WGS) entry which is preliminary data.</text>
</comment>
<accession>A0ABU4WEB5</accession>
<evidence type="ECO:0000313" key="1">
    <source>
        <dbReference type="EMBL" id="MDX8336745.1"/>
    </source>
</evidence>
<reference evidence="2" key="1">
    <citation type="submission" date="2023-07" db="EMBL/GenBank/DDBJ databases">
        <authorList>
            <person name="Colorado M.A."/>
            <person name="Villamil L.M."/>
            <person name="Melo J.F."/>
            <person name="Rodriguez J.A."/>
            <person name="Ruiz R.Y."/>
        </authorList>
    </citation>
    <scope>NUCLEOTIDE SEQUENCE [LARGE SCALE GENOMIC DNA]</scope>
    <source>
        <strain evidence="2">C33</strain>
    </source>
</reference>